<protein>
    <submittedName>
        <fullName evidence="2">Uncharacterized protein</fullName>
    </submittedName>
</protein>
<dbReference type="Proteomes" id="UP001432209">
    <property type="component" value="Chromosome"/>
</dbReference>
<accession>A0ABZ2A7W1</accession>
<evidence type="ECO:0000313" key="3">
    <source>
        <dbReference type="Proteomes" id="UP001432209"/>
    </source>
</evidence>
<feature type="compositionally biased region" description="Basic residues" evidence="1">
    <location>
        <begin position="174"/>
        <end position="183"/>
    </location>
</feature>
<feature type="region of interest" description="Disordered" evidence="1">
    <location>
        <begin position="153"/>
        <end position="183"/>
    </location>
</feature>
<sequence>MSETVSGVGRVTVLPLLHTWPDRYGVLGYTTSGAFGDTAIVGHLPTADLPDIRLMDVAARHQPARLYGSARGSGFAEACWLLCVGWSGRLVRKPGTLEFADVAWSLEVERTTELFKTMYGHDRVHVGRFVLDGSEAMASGPWYHLGCSTTSEVVPRGKVRPPRATEPGPPLRARGCRHRSARP</sequence>
<evidence type="ECO:0000256" key="1">
    <source>
        <dbReference type="SAM" id="MobiDB-lite"/>
    </source>
</evidence>
<reference evidence="2" key="1">
    <citation type="submission" date="2022-10" db="EMBL/GenBank/DDBJ databases">
        <title>The complete genomes of actinobacterial strains from the NBC collection.</title>
        <authorList>
            <person name="Joergensen T.S."/>
            <person name="Alvarez Arevalo M."/>
            <person name="Sterndorff E.B."/>
            <person name="Faurdal D."/>
            <person name="Vuksanovic O."/>
            <person name="Mourched A.-S."/>
            <person name="Charusanti P."/>
            <person name="Shaw S."/>
            <person name="Blin K."/>
            <person name="Weber T."/>
        </authorList>
    </citation>
    <scope>NUCLEOTIDE SEQUENCE</scope>
    <source>
        <strain evidence="2">NBC_01432</strain>
    </source>
</reference>
<name>A0ABZ2A7W1_STRNV</name>
<gene>
    <name evidence="2" type="ORF">OG442_24680</name>
</gene>
<dbReference type="RefSeq" id="WP_329078119.1">
    <property type="nucleotide sequence ID" value="NZ_CP109389.1"/>
</dbReference>
<dbReference type="EMBL" id="CP109495">
    <property type="protein sequence ID" value="WUX54486.1"/>
    <property type="molecule type" value="Genomic_DNA"/>
</dbReference>
<keyword evidence="3" id="KW-1185">Reference proteome</keyword>
<organism evidence="2 3">
    <name type="scientific">Streptomyces niveus</name>
    <name type="common">Streptomyces spheroides</name>
    <dbReference type="NCBI Taxonomy" id="193462"/>
    <lineage>
        <taxon>Bacteria</taxon>
        <taxon>Bacillati</taxon>
        <taxon>Actinomycetota</taxon>
        <taxon>Actinomycetes</taxon>
        <taxon>Kitasatosporales</taxon>
        <taxon>Streptomycetaceae</taxon>
        <taxon>Streptomyces</taxon>
    </lineage>
</organism>
<proteinExistence type="predicted"/>
<evidence type="ECO:0000313" key="2">
    <source>
        <dbReference type="EMBL" id="WUX54486.1"/>
    </source>
</evidence>